<dbReference type="Proteomes" id="UP000219338">
    <property type="component" value="Unassembled WGS sequence"/>
</dbReference>
<keyword evidence="2" id="KW-1185">Reference proteome</keyword>
<dbReference type="EMBL" id="FUEG01000002">
    <property type="protein sequence ID" value="SJL00798.1"/>
    <property type="molecule type" value="Genomic_DNA"/>
</dbReference>
<reference evidence="2" key="1">
    <citation type="journal article" date="2017" name="Nat. Ecol. Evol.">
        <title>Genome expansion and lineage-specific genetic innovations in the forest pathogenic fungi Armillaria.</title>
        <authorList>
            <person name="Sipos G."/>
            <person name="Prasanna A.N."/>
            <person name="Walter M.C."/>
            <person name="O'Connor E."/>
            <person name="Balint B."/>
            <person name="Krizsan K."/>
            <person name="Kiss B."/>
            <person name="Hess J."/>
            <person name="Varga T."/>
            <person name="Slot J."/>
            <person name="Riley R."/>
            <person name="Boka B."/>
            <person name="Rigling D."/>
            <person name="Barry K."/>
            <person name="Lee J."/>
            <person name="Mihaltcheva S."/>
            <person name="LaButti K."/>
            <person name="Lipzen A."/>
            <person name="Waldron R."/>
            <person name="Moloney N.M."/>
            <person name="Sperisen C."/>
            <person name="Kredics L."/>
            <person name="Vagvoelgyi C."/>
            <person name="Patrignani A."/>
            <person name="Fitzpatrick D."/>
            <person name="Nagy I."/>
            <person name="Doyle S."/>
            <person name="Anderson J.B."/>
            <person name="Grigoriev I.V."/>
            <person name="Gueldener U."/>
            <person name="Muensterkoetter M."/>
            <person name="Nagy L.G."/>
        </authorList>
    </citation>
    <scope>NUCLEOTIDE SEQUENCE [LARGE SCALE GENOMIC DNA]</scope>
    <source>
        <strain evidence="2">C18/9</strain>
    </source>
</reference>
<sequence>MSFSTENHKWPVRFVAAVSKVLDEAGIPHFIWGDLLNWWRGNPHVPRVCGYVVAASDVEAATTAIVGAGLPLCTCRSRIHQADPGTSGTLPVHFPVENCIGADIIFLTGNDRLLDLIPLTSDHPNPADLQYERFAVPLRDRLQPTITYESANPDRQVVNVLTTTSLVKVFLLLYAFPVCRGTGGYTFRHLLFIMAANTLKDSIDLSSPALQQLWTHITTIGIADDRHLRKCVEEEWEHRLSPSKFKIEPQRLVAPVWGSDKEMEGLPRFE</sequence>
<evidence type="ECO:0000313" key="1">
    <source>
        <dbReference type="EMBL" id="SJL00798.1"/>
    </source>
</evidence>
<dbReference type="OrthoDB" id="4499271at2759"/>
<protein>
    <submittedName>
        <fullName evidence="1">Uncharacterized protein</fullName>
    </submittedName>
</protein>
<name>A0A284QWF5_ARMOS</name>
<proteinExistence type="predicted"/>
<dbReference type="AlphaFoldDB" id="A0A284QWF5"/>
<gene>
    <name evidence="1" type="ORF">ARMOST_04112</name>
</gene>
<evidence type="ECO:0000313" key="2">
    <source>
        <dbReference type="Proteomes" id="UP000219338"/>
    </source>
</evidence>
<dbReference type="OMA" id="EEEWEHR"/>
<accession>A0A284QWF5</accession>
<organism evidence="1 2">
    <name type="scientific">Armillaria ostoyae</name>
    <name type="common">Armillaria root rot fungus</name>
    <dbReference type="NCBI Taxonomy" id="47428"/>
    <lineage>
        <taxon>Eukaryota</taxon>
        <taxon>Fungi</taxon>
        <taxon>Dikarya</taxon>
        <taxon>Basidiomycota</taxon>
        <taxon>Agaricomycotina</taxon>
        <taxon>Agaricomycetes</taxon>
        <taxon>Agaricomycetidae</taxon>
        <taxon>Agaricales</taxon>
        <taxon>Marasmiineae</taxon>
        <taxon>Physalacriaceae</taxon>
        <taxon>Armillaria</taxon>
    </lineage>
</organism>